<evidence type="ECO:0008006" key="4">
    <source>
        <dbReference type="Google" id="ProtNLM"/>
    </source>
</evidence>
<reference evidence="2 3" key="1">
    <citation type="journal article" date="2020" name="Biotechnol. Biofuels">
        <title>New insights from the biogas microbiome by comprehensive genome-resolved metagenomics of nearly 1600 species originating from multiple anaerobic digesters.</title>
        <authorList>
            <person name="Campanaro S."/>
            <person name="Treu L."/>
            <person name="Rodriguez-R L.M."/>
            <person name="Kovalovszki A."/>
            <person name="Ziels R.M."/>
            <person name="Maus I."/>
            <person name="Zhu X."/>
            <person name="Kougias P.G."/>
            <person name="Basile A."/>
            <person name="Luo G."/>
            <person name="Schluter A."/>
            <person name="Konstantinidis K.T."/>
            <person name="Angelidaki I."/>
        </authorList>
    </citation>
    <scope>NUCLEOTIDE SEQUENCE [LARGE SCALE GENOMIC DNA]</scope>
    <source>
        <strain evidence="2">AS06rmzACSIP_256</strain>
    </source>
</reference>
<dbReference type="PROSITE" id="PS51257">
    <property type="entry name" value="PROKAR_LIPOPROTEIN"/>
    <property type="match status" value="1"/>
</dbReference>
<dbReference type="Proteomes" id="UP000536534">
    <property type="component" value="Unassembled WGS sequence"/>
</dbReference>
<keyword evidence="1" id="KW-0732">Signal</keyword>
<feature type="signal peptide" evidence="1">
    <location>
        <begin position="1"/>
        <end position="17"/>
    </location>
</feature>
<dbReference type="EMBL" id="JAAYYV010000403">
    <property type="protein sequence ID" value="NLF55535.1"/>
    <property type="molecule type" value="Genomic_DNA"/>
</dbReference>
<evidence type="ECO:0000313" key="3">
    <source>
        <dbReference type="Proteomes" id="UP000536534"/>
    </source>
</evidence>
<comment type="caution">
    <text evidence="2">The sequence shown here is derived from an EMBL/GenBank/DDBJ whole genome shotgun (WGS) entry which is preliminary data.</text>
</comment>
<accession>A0A7X7LYN8</accession>
<organism evidence="2 3">
    <name type="scientific">Thauera phenolivorans</name>
    <dbReference type="NCBI Taxonomy" id="1792543"/>
    <lineage>
        <taxon>Bacteria</taxon>
        <taxon>Pseudomonadati</taxon>
        <taxon>Pseudomonadota</taxon>
        <taxon>Betaproteobacteria</taxon>
        <taxon>Rhodocyclales</taxon>
        <taxon>Zoogloeaceae</taxon>
        <taxon>Thauera</taxon>
    </lineage>
</organism>
<feature type="chain" id="PRO_5030872478" description="Lipoprotein" evidence="1">
    <location>
        <begin position="18"/>
        <end position="155"/>
    </location>
</feature>
<gene>
    <name evidence="2" type="ORF">GX576_14285</name>
</gene>
<proteinExistence type="predicted"/>
<name>A0A7X7LYN8_9RHOO</name>
<evidence type="ECO:0000256" key="1">
    <source>
        <dbReference type="SAM" id="SignalP"/>
    </source>
</evidence>
<dbReference type="RefSeq" id="WP_068809085.1">
    <property type="nucleotide sequence ID" value="NZ_MBFM01000005.1"/>
</dbReference>
<dbReference type="AlphaFoldDB" id="A0A7X7LYN8"/>
<sequence>MSLPLKLGLLAVALALAGCAGMPDGERPPGARTFPDGRLKPMPVRPLAVRADCRHRDETGYEVAARLDVRNAEVRAFAASVSVPRRGSCRFDGPFIQTRRSPSVQLRAADGCEINIWEQAHQVTIGFAGCASRCSRGTYDYVYPIIIDRRSGQCH</sequence>
<dbReference type="OrthoDB" id="8526496at2"/>
<protein>
    <recommendedName>
        <fullName evidence="4">Lipoprotein</fullName>
    </recommendedName>
</protein>
<evidence type="ECO:0000313" key="2">
    <source>
        <dbReference type="EMBL" id="NLF55535.1"/>
    </source>
</evidence>